<dbReference type="GO" id="GO:0000149">
    <property type="term" value="F:SNARE binding"/>
    <property type="evidence" value="ECO:0007669"/>
    <property type="project" value="TreeGrafter"/>
</dbReference>
<reference evidence="3" key="1">
    <citation type="journal article" date="2023" name="Science">
        <title>Genome structures resolve the early diversification of teleost fishes.</title>
        <authorList>
            <person name="Parey E."/>
            <person name="Louis A."/>
            <person name="Montfort J."/>
            <person name="Bouchez O."/>
            <person name="Roques C."/>
            <person name="Iampietro C."/>
            <person name="Lluch J."/>
            <person name="Castinel A."/>
            <person name="Donnadieu C."/>
            <person name="Desvignes T."/>
            <person name="Floi Bucao C."/>
            <person name="Jouanno E."/>
            <person name="Wen M."/>
            <person name="Mejri S."/>
            <person name="Dirks R."/>
            <person name="Jansen H."/>
            <person name="Henkel C."/>
            <person name="Chen W.J."/>
            <person name="Zahm M."/>
            <person name="Cabau C."/>
            <person name="Klopp C."/>
            <person name="Thompson A.W."/>
            <person name="Robinson-Rechavi M."/>
            <person name="Braasch I."/>
            <person name="Lecointre G."/>
            <person name="Bobe J."/>
            <person name="Postlethwait J.H."/>
            <person name="Berthelot C."/>
            <person name="Roest Crollius H."/>
            <person name="Guiguen Y."/>
        </authorList>
    </citation>
    <scope>NUCLEOTIDE SEQUENCE</scope>
    <source>
        <strain evidence="3">NC1722</strain>
    </source>
</reference>
<dbReference type="Gene3D" id="1.10.357.70">
    <property type="entry name" value="Exocyst complex component Sec6, C-terminal domain"/>
    <property type="match status" value="1"/>
</dbReference>
<feature type="compositionally biased region" description="Polar residues" evidence="2">
    <location>
        <begin position="9"/>
        <end position="20"/>
    </location>
</feature>
<feature type="region of interest" description="Disordered" evidence="2">
    <location>
        <begin position="99"/>
        <end position="118"/>
    </location>
</feature>
<dbReference type="InterPro" id="IPR010326">
    <property type="entry name" value="EXOC3/Sec6"/>
</dbReference>
<evidence type="ECO:0000313" key="3">
    <source>
        <dbReference type="EMBL" id="KAJ8410389.1"/>
    </source>
</evidence>
<evidence type="ECO:0008006" key="5">
    <source>
        <dbReference type="Google" id="ProtNLM"/>
    </source>
</evidence>
<dbReference type="Proteomes" id="UP001221898">
    <property type="component" value="Unassembled WGS sequence"/>
</dbReference>
<dbReference type="GO" id="GO:0051601">
    <property type="term" value="P:exocyst localization"/>
    <property type="evidence" value="ECO:0007669"/>
    <property type="project" value="TreeGrafter"/>
</dbReference>
<dbReference type="EMBL" id="JAINUG010000027">
    <property type="protein sequence ID" value="KAJ8410389.1"/>
    <property type="molecule type" value="Genomic_DNA"/>
</dbReference>
<name>A0AAD7SX40_9TELE</name>
<evidence type="ECO:0000256" key="2">
    <source>
        <dbReference type="SAM" id="MobiDB-lite"/>
    </source>
</evidence>
<accession>A0AAD7SX40</accession>
<dbReference type="GO" id="GO:0000145">
    <property type="term" value="C:exocyst"/>
    <property type="evidence" value="ECO:0007669"/>
    <property type="project" value="InterPro"/>
</dbReference>
<dbReference type="PANTHER" id="PTHR21292:SF4">
    <property type="entry name" value="TUMOR NECROSIS FACTOR ALPHA-INDUCED PROTEIN 2"/>
    <property type="match status" value="1"/>
</dbReference>
<feature type="region of interest" description="Disordered" evidence="2">
    <location>
        <begin position="71"/>
        <end position="91"/>
    </location>
</feature>
<dbReference type="PANTHER" id="PTHR21292">
    <property type="entry name" value="EXOCYST COMPLEX COMPONENT SEC6-RELATED"/>
    <property type="match status" value="1"/>
</dbReference>
<organism evidence="3 4">
    <name type="scientific">Aldrovandia affinis</name>
    <dbReference type="NCBI Taxonomy" id="143900"/>
    <lineage>
        <taxon>Eukaryota</taxon>
        <taxon>Metazoa</taxon>
        <taxon>Chordata</taxon>
        <taxon>Craniata</taxon>
        <taxon>Vertebrata</taxon>
        <taxon>Euteleostomi</taxon>
        <taxon>Actinopterygii</taxon>
        <taxon>Neopterygii</taxon>
        <taxon>Teleostei</taxon>
        <taxon>Notacanthiformes</taxon>
        <taxon>Halosauridae</taxon>
        <taxon>Aldrovandia</taxon>
    </lineage>
</organism>
<keyword evidence="4" id="KW-1185">Reference proteome</keyword>
<feature type="region of interest" description="Disordered" evidence="2">
    <location>
        <begin position="1"/>
        <end position="21"/>
    </location>
</feature>
<protein>
    <recommendedName>
        <fullName evidence="5">Tumor necrosis factor alpha-induced protein 2</fullName>
    </recommendedName>
</protein>
<dbReference type="AlphaFoldDB" id="A0AAD7SX40"/>
<proteinExistence type="inferred from homology"/>
<dbReference type="GO" id="GO:0006887">
    <property type="term" value="P:exocytosis"/>
    <property type="evidence" value="ECO:0007669"/>
    <property type="project" value="InterPro"/>
</dbReference>
<evidence type="ECO:0000256" key="1">
    <source>
        <dbReference type="ARBA" id="ARBA00009447"/>
    </source>
</evidence>
<dbReference type="InterPro" id="IPR042532">
    <property type="entry name" value="EXOC3/Sec6_C"/>
</dbReference>
<comment type="caution">
    <text evidence="3">The sequence shown here is derived from an EMBL/GenBank/DDBJ whole genome shotgun (WGS) entry which is preliminary data.</text>
</comment>
<sequence length="704" mass="80848">ELINAAGGQISSHNTTQEPENSFKEPVCEWDTEQHTTVMNCFCCRFFNGQRGTRGHPTEEGRMLKDCNANGAAISEKPPTPSAENHKQRKHKIKIPKFKIGPRSPKANINTVDAPPPAELSFKENVEEGRLSEAGRQLIAREERLFQRGEDQEVAEVEGREKEEDELNGDYETLLVQVWLAVQRSLSAAPGEVEALRSAVSTIVQEEAQDGRWREVEEAPVWRPQRCRHTHDNLLRKLVEQRMDGTEEDASAAEKLSTSLKREVCNMGKRAQADLLKVVREVRACYPAEFDVCNTYARLYHQAFSDRLAKIAKSELDFNDLVYLLCWVYNYYPHDILKHKELEKNIDCEALGPLLPESVVRPLEEKYLSNKENQVKVWVSNALRKEEDSWRSGPLPELISDYYFSNIAIDVIQMIDGAMRETTAVFSNESRCQRIVCQLEIFLMSYKKSLEEFMKGKGVNIKAVLKANLVSIEQFKEHIVKFGDLLPEEKKTRCRSLLEDMEDCAYRYFLDIMRADLKAQYKQLWTPAWLTGGTCELEEQIKGHIQDCGDMKSTCRKELVGRLHVQVMAEYVKRMMKGKVKLKDRELQETAVPQLREDNERLNVIFTEEGSGEKWLQEILPKIAEVLRLQDLGALQLEVITLALSYPDLTDRHISALLHLKTNLSNSDIKRIKESLTANRDLEISQNARSFFSRVPIKWTAKIM</sequence>
<evidence type="ECO:0000313" key="4">
    <source>
        <dbReference type="Proteomes" id="UP001221898"/>
    </source>
</evidence>
<dbReference type="Pfam" id="PF06046">
    <property type="entry name" value="Sec6"/>
    <property type="match status" value="1"/>
</dbReference>
<feature type="non-terminal residue" evidence="3">
    <location>
        <position position="704"/>
    </location>
</feature>
<gene>
    <name evidence="3" type="ORF">AAFF_G00203700</name>
</gene>
<comment type="similarity">
    <text evidence="1">Belongs to the SEC6 family.</text>
</comment>